<dbReference type="Proteomes" id="UP000219439">
    <property type="component" value="Unassembled WGS sequence"/>
</dbReference>
<dbReference type="Pfam" id="PF01386">
    <property type="entry name" value="Ribosomal_L25p"/>
    <property type="match status" value="1"/>
</dbReference>
<evidence type="ECO:0000256" key="2">
    <source>
        <dbReference type="ARBA" id="ARBA00022884"/>
    </source>
</evidence>
<keyword evidence="1 5" id="KW-0699">rRNA-binding</keyword>
<evidence type="ECO:0000259" key="7">
    <source>
        <dbReference type="Pfam" id="PF01386"/>
    </source>
</evidence>
<organism evidence="9 10">
    <name type="scientific">Cohaesibacter gelatinilyticus</name>
    <dbReference type="NCBI Taxonomy" id="372072"/>
    <lineage>
        <taxon>Bacteria</taxon>
        <taxon>Pseudomonadati</taxon>
        <taxon>Pseudomonadota</taxon>
        <taxon>Alphaproteobacteria</taxon>
        <taxon>Hyphomicrobiales</taxon>
        <taxon>Cohaesibacteraceae</taxon>
    </lineage>
</organism>
<dbReference type="OrthoDB" id="9806411at2"/>
<evidence type="ECO:0000256" key="6">
    <source>
        <dbReference type="SAM" id="MobiDB-lite"/>
    </source>
</evidence>
<dbReference type="GO" id="GO:0006412">
    <property type="term" value="P:translation"/>
    <property type="evidence" value="ECO:0007669"/>
    <property type="project" value="UniProtKB-UniRule"/>
</dbReference>
<dbReference type="NCBIfam" id="NF004612">
    <property type="entry name" value="PRK05943.1"/>
    <property type="match status" value="1"/>
</dbReference>
<evidence type="ECO:0000256" key="4">
    <source>
        <dbReference type="ARBA" id="ARBA00023274"/>
    </source>
</evidence>
<reference evidence="9 10" key="1">
    <citation type="submission" date="2017-09" db="EMBL/GenBank/DDBJ databases">
        <authorList>
            <person name="Ehlers B."/>
            <person name="Leendertz F.H."/>
        </authorList>
    </citation>
    <scope>NUCLEOTIDE SEQUENCE [LARGE SCALE GENOMIC DNA]</scope>
    <source>
        <strain evidence="9 10">DSM 18289</strain>
    </source>
</reference>
<dbReference type="GO" id="GO:0008097">
    <property type="term" value="F:5S rRNA binding"/>
    <property type="evidence" value="ECO:0007669"/>
    <property type="project" value="InterPro"/>
</dbReference>
<dbReference type="InterPro" id="IPR020057">
    <property type="entry name" value="Ribosomal_bL25_b-dom"/>
</dbReference>
<keyword evidence="3 5" id="KW-0689">Ribosomal protein</keyword>
<dbReference type="InterPro" id="IPR037121">
    <property type="entry name" value="Ribosomal_bL25_C"/>
</dbReference>
<dbReference type="Pfam" id="PF14693">
    <property type="entry name" value="Ribosomal_TL5_C"/>
    <property type="match status" value="1"/>
</dbReference>
<dbReference type="Gene3D" id="2.40.240.10">
    <property type="entry name" value="Ribosomal Protein L25, Chain P"/>
    <property type="match status" value="1"/>
</dbReference>
<keyword evidence="4 5" id="KW-0687">Ribonucleoprotein</keyword>
<keyword evidence="2 5" id="KW-0694">RNA-binding</keyword>
<accession>A0A285PGM8</accession>
<feature type="compositionally biased region" description="Acidic residues" evidence="6">
    <location>
        <begin position="191"/>
        <end position="206"/>
    </location>
</feature>
<dbReference type="PANTHER" id="PTHR33284:SF1">
    <property type="entry name" value="RIBOSOMAL PROTEIN L25_GLN-TRNA SYNTHETASE, ANTI-CODON-BINDING DOMAIN-CONTAINING PROTEIN"/>
    <property type="match status" value="1"/>
</dbReference>
<dbReference type="InterPro" id="IPR020930">
    <property type="entry name" value="Ribosomal_uL5_bac-type"/>
</dbReference>
<gene>
    <name evidence="5" type="primary">rplY</name>
    <name evidence="5" type="synonym">ctc</name>
    <name evidence="9" type="ORF">SAMN06265368_3991</name>
</gene>
<dbReference type="InterPro" id="IPR011035">
    <property type="entry name" value="Ribosomal_bL25/Gln-tRNA_synth"/>
</dbReference>
<evidence type="ECO:0000256" key="1">
    <source>
        <dbReference type="ARBA" id="ARBA00022730"/>
    </source>
</evidence>
<evidence type="ECO:0000259" key="8">
    <source>
        <dbReference type="Pfam" id="PF14693"/>
    </source>
</evidence>
<protein>
    <recommendedName>
        <fullName evidence="5">Large ribosomal subunit protein bL25</fullName>
    </recommendedName>
    <alternativeName>
        <fullName evidence="5">General stress protein CTC</fullName>
    </alternativeName>
</protein>
<evidence type="ECO:0000313" key="10">
    <source>
        <dbReference type="Proteomes" id="UP000219439"/>
    </source>
</evidence>
<dbReference type="NCBIfam" id="TIGR00731">
    <property type="entry name" value="bL25_bact_ctc"/>
    <property type="match status" value="1"/>
</dbReference>
<keyword evidence="10" id="KW-1185">Reference proteome</keyword>
<proteinExistence type="inferred from homology"/>
<dbReference type="InterPro" id="IPR029751">
    <property type="entry name" value="Ribosomal_L25_dom"/>
</dbReference>
<evidence type="ECO:0000256" key="5">
    <source>
        <dbReference type="HAMAP-Rule" id="MF_01334"/>
    </source>
</evidence>
<comment type="function">
    <text evidence="5">This is one of the proteins that binds to the 5S RNA in the ribosome where it forms part of the central protuberance.</text>
</comment>
<comment type="subunit">
    <text evidence="5">Part of the 50S ribosomal subunit; part of the 5S rRNA/L5/L18/L25 subcomplex. Contacts the 5S rRNA. Binds to the 5S rRNA independently of L5 and L18.</text>
</comment>
<dbReference type="InterPro" id="IPR020056">
    <property type="entry name" value="Rbsml_bL25/Gln-tRNA_synth_N"/>
</dbReference>
<feature type="domain" description="Large ribosomal subunit protein bL25 beta" evidence="8">
    <location>
        <begin position="101"/>
        <end position="186"/>
    </location>
</feature>
<dbReference type="EMBL" id="OBEL01000006">
    <property type="protein sequence ID" value="SNZ20880.1"/>
    <property type="molecule type" value="Genomic_DNA"/>
</dbReference>
<dbReference type="InterPro" id="IPR001021">
    <property type="entry name" value="Ribosomal_bL25_long"/>
</dbReference>
<comment type="similarity">
    <text evidence="5">Belongs to the bacterial ribosomal protein bL25 family. CTC subfamily.</text>
</comment>
<dbReference type="AlphaFoldDB" id="A0A285PGM8"/>
<dbReference type="SUPFAM" id="SSF50715">
    <property type="entry name" value="Ribosomal protein L25-like"/>
    <property type="match status" value="1"/>
</dbReference>
<dbReference type="Gene3D" id="2.170.120.20">
    <property type="entry name" value="Ribosomal protein L25, beta domain"/>
    <property type="match status" value="1"/>
</dbReference>
<dbReference type="PANTHER" id="PTHR33284">
    <property type="entry name" value="RIBOSOMAL PROTEIN L25/GLN-TRNA SYNTHETASE, ANTI-CODON-BINDING DOMAIN-CONTAINING PROTEIN"/>
    <property type="match status" value="1"/>
</dbReference>
<evidence type="ECO:0000313" key="9">
    <source>
        <dbReference type="EMBL" id="SNZ20880.1"/>
    </source>
</evidence>
<evidence type="ECO:0000256" key="3">
    <source>
        <dbReference type="ARBA" id="ARBA00022980"/>
    </source>
</evidence>
<dbReference type="NCBIfam" id="NF004128">
    <property type="entry name" value="PRK05618.1-2"/>
    <property type="match status" value="1"/>
</dbReference>
<dbReference type="CDD" id="cd00495">
    <property type="entry name" value="Ribosomal_L25_TL5_CTC"/>
    <property type="match status" value="1"/>
</dbReference>
<feature type="region of interest" description="Disordered" evidence="6">
    <location>
        <begin position="186"/>
        <end position="206"/>
    </location>
</feature>
<sequence length="206" mass="22529">MAEFEFKAERRERAGKGAARALRRAGRVPAVIYGDKKDPVSISLPYKETELQIQKGGFLSHILTIDVDGEKTRVIPRDYQLDVVRDFPMHVDFLRVSKSTKITVGVHVNFINEETSPGLKRGGALNIVRREVEVECPALEIPESITVDLAEADIGDSIHVSAVKLPAGVNPTITDRDFTIATIAAPAGYNDDADEGESEGEEESAE</sequence>
<feature type="domain" description="Large ribosomal subunit protein bL25 L25" evidence="7">
    <location>
        <begin position="7"/>
        <end position="93"/>
    </location>
</feature>
<dbReference type="RefSeq" id="WP_097155261.1">
    <property type="nucleotide sequence ID" value="NZ_OBEL01000006.1"/>
</dbReference>
<dbReference type="HAMAP" id="MF_01334">
    <property type="entry name" value="Ribosomal_bL25_CTC"/>
    <property type="match status" value="1"/>
</dbReference>
<dbReference type="GO" id="GO:0003735">
    <property type="term" value="F:structural constituent of ribosome"/>
    <property type="evidence" value="ECO:0007669"/>
    <property type="project" value="InterPro"/>
</dbReference>
<dbReference type="GO" id="GO:0022625">
    <property type="term" value="C:cytosolic large ribosomal subunit"/>
    <property type="evidence" value="ECO:0007669"/>
    <property type="project" value="TreeGrafter"/>
</dbReference>
<name>A0A285PGM8_9HYPH</name>